<dbReference type="EMBL" id="AP022579">
    <property type="protein sequence ID" value="BBX90746.1"/>
    <property type="molecule type" value="Genomic_DNA"/>
</dbReference>
<evidence type="ECO:0000313" key="2">
    <source>
        <dbReference type="Proteomes" id="UP000466683"/>
    </source>
</evidence>
<organism evidence="1 2">
    <name type="scientific">Mycolicibacterium boenickei</name>
    <dbReference type="NCBI Taxonomy" id="146017"/>
    <lineage>
        <taxon>Bacteria</taxon>
        <taxon>Bacillati</taxon>
        <taxon>Actinomycetota</taxon>
        <taxon>Actinomycetes</taxon>
        <taxon>Mycobacteriales</taxon>
        <taxon>Mycobacteriaceae</taxon>
        <taxon>Mycolicibacterium</taxon>
    </lineage>
</organism>
<gene>
    <name evidence="1" type="ORF">MBOE_23950</name>
</gene>
<reference evidence="1 2" key="1">
    <citation type="journal article" date="2019" name="Emerg. Microbes Infect.">
        <title>Comprehensive subspecies identification of 175 nontuberculous mycobacteria species based on 7547 genomic profiles.</title>
        <authorList>
            <person name="Matsumoto Y."/>
            <person name="Kinjo T."/>
            <person name="Motooka D."/>
            <person name="Nabeya D."/>
            <person name="Jung N."/>
            <person name="Uechi K."/>
            <person name="Horii T."/>
            <person name="Iida T."/>
            <person name="Fujita J."/>
            <person name="Nakamura S."/>
        </authorList>
    </citation>
    <scope>NUCLEOTIDE SEQUENCE [LARGE SCALE GENOMIC DNA]</scope>
    <source>
        <strain evidence="1 2">JCM 15653</strain>
    </source>
</reference>
<sequence>MFGENQYLQSAAQCVRPIVFVPDPKQATDLSVGRRTVPNMSSILVSERDIERTIVGEALDHLNAACKEIDALSVHALTRSELHEVLSRLDAGERRLATAQQRLLGRMVATQTASPPRFDPAAVLARRLRISPAEARQRIAAADQSPD</sequence>
<proteinExistence type="predicted"/>
<dbReference type="Proteomes" id="UP000466683">
    <property type="component" value="Chromosome"/>
</dbReference>
<protein>
    <submittedName>
        <fullName evidence="1">Uncharacterized protein</fullName>
    </submittedName>
</protein>
<accession>A0ABM7IV90</accession>
<keyword evidence="2" id="KW-1185">Reference proteome</keyword>
<name>A0ABM7IV90_9MYCO</name>
<evidence type="ECO:0000313" key="1">
    <source>
        <dbReference type="EMBL" id="BBX90746.1"/>
    </source>
</evidence>